<sequence>MVLLHVSACKDFKHFRRYGFSKEDRDCFAELPSYSRFVSLRLRLLLPFDLLLHWFCSQKTSIYFAASARLTVRHNARISRNRVFKELAKRGRSTISVLQGGEEAK</sequence>
<dbReference type="RefSeq" id="WP_180365253.1">
    <property type="nucleotide sequence ID" value="NZ_FITM01000026.1"/>
</dbReference>
<protein>
    <recommendedName>
        <fullName evidence="1">Transposase DDE domain-containing protein</fullName>
    </recommendedName>
</protein>
<accession>A0A171DEY8</accession>
<proteinExistence type="predicted"/>
<dbReference type="Proteomes" id="UP000182631">
    <property type="component" value="Unassembled WGS sequence"/>
</dbReference>
<gene>
    <name evidence="2" type="ORF">FLM9_232</name>
</gene>
<organism evidence="2 3">
    <name type="scientific">Candidatus Synechococcus spongiarum</name>
    <dbReference type="NCBI Taxonomy" id="431041"/>
    <lineage>
        <taxon>Bacteria</taxon>
        <taxon>Bacillati</taxon>
        <taxon>Cyanobacteriota</taxon>
        <taxon>Cyanophyceae</taxon>
        <taxon>Synechococcales</taxon>
        <taxon>Synechococcaceae</taxon>
        <taxon>Synechococcus</taxon>
    </lineage>
</organism>
<evidence type="ECO:0000313" key="3">
    <source>
        <dbReference type="Proteomes" id="UP000182631"/>
    </source>
</evidence>
<dbReference type="AlphaFoldDB" id="A0A171DEY8"/>
<reference evidence="3" key="1">
    <citation type="submission" date="2016-02" db="EMBL/GenBank/DDBJ databases">
        <authorList>
            <person name="liu f."/>
        </authorList>
    </citation>
    <scope>NUCLEOTIDE SEQUENCE [LARGE SCALE GENOMIC DNA]</scope>
</reference>
<evidence type="ECO:0000259" key="1">
    <source>
        <dbReference type="Pfam" id="PF13612"/>
    </source>
</evidence>
<name>A0A171DEY8_9SYNE</name>
<feature type="domain" description="Transposase DDE" evidence="1">
    <location>
        <begin position="57"/>
        <end position="96"/>
    </location>
</feature>
<keyword evidence="3" id="KW-1185">Reference proteome</keyword>
<dbReference type="Pfam" id="PF13612">
    <property type="entry name" value="DDE_Tnp_1_3"/>
    <property type="match status" value="1"/>
</dbReference>
<evidence type="ECO:0000313" key="2">
    <source>
        <dbReference type="EMBL" id="SAY38374.1"/>
    </source>
</evidence>
<dbReference type="InterPro" id="IPR025668">
    <property type="entry name" value="Tnp_DDE_dom"/>
</dbReference>
<dbReference type="EMBL" id="FITM01000026">
    <property type="protein sequence ID" value="SAY38374.1"/>
    <property type="molecule type" value="Genomic_DNA"/>
</dbReference>